<dbReference type="InterPro" id="IPR036188">
    <property type="entry name" value="FAD/NAD-bd_sf"/>
</dbReference>
<evidence type="ECO:0000256" key="1">
    <source>
        <dbReference type="ARBA" id="ARBA00009333"/>
    </source>
</evidence>
<dbReference type="EMBL" id="VXIS01000262">
    <property type="protein sequence ID" value="KAA8895465.1"/>
    <property type="molecule type" value="Genomic_DNA"/>
</dbReference>
<proteinExistence type="inferred from homology"/>
<evidence type="ECO:0000259" key="4">
    <source>
        <dbReference type="Pfam" id="PF07992"/>
    </source>
</evidence>
<dbReference type="InterPro" id="IPR023753">
    <property type="entry name" value="FAD/NAD-binding_dom"/>
</dbReference>
<dbReference type="GO" id="GO:0016491">
    <property type="term" value="F:oxidoreductase activity"/>
    <property type="evidence" value="ECO:0007669"/>
    <property type="project" value="UniProtKB-KW"/>
</dbReference>
<evidence type="ECO:0000313" key="5">
    <source>
        <dbReference type="EMBL" id="KAA8895465.1"/>
    </source>
</evidence>
<dbReference type="PRINTS" id="PR00469">
    <property type="entry name" value="PNDRDTASEII"/>
</dbReference>
<keyword evidence="2" id="KW-0285">Flavoprotein</keyword>
<feature type="domain" description="FAD/NAD(P)-binding" evidence="4">
    <location>
        <begin position="7"/>
        <end position="297"/>
    </location>
</feature>
<dbReference type="GO" id="GO:0097237">
    <property type="term" value="P:cellular response to toxic substance"/>
    <property type="evidence" value="ECO:0007669"/>
    <property type="project" value="UniProtKB-ARBA"/>
</dbReference>
<reference evidence="5 6" key="1">
    <citation type="submission" date="2019-09" db="EMBL/GenBank/DDBJ databases">
        <title>Draft genome of the ectomycorrhizal ascomycete Sphaerosporella brunnea.</title>
        <authorList>
            <consortium name="DOE Joint Genome Institute"/>
            <person name="Benucci G.M."/>
            <person name="Marozzi G."/>
            <person name="Antonielli L."/>
            <person name="Sanchez S."/>
            <person name="Marco P."/>
            <person name="Wang X."/>
            <person name="Falini L.B."/>
            <person name="Barry K."/>
            <person name="Haridas S."/>
            <person name="Lipzen A."/>
            <person name="Labutti K."/>
            <person name="Grigoriev I.V."/>
            <person name="Murat C."/>
            <person name="Martin F."/>
            <person name="Albertini E."/>
            <person name="Donnini D."/>
            <person name="Bonito G."/>
        </authorList>
    </citation>
    <scope>NUCLEOTIDE SEQUENCE [LARGE SCALE GENOMIC DNA]</scope>
    <source>
        <strain evidence="5 6">Sb_GMNB300</strain>
    </source>
</reference>
<accession>A0A5J5EIH0</accession>
<organism evidence="5 6">
    <name type="scientific">Sphaerosporella brunnea</name>
    <dbReference type="NCBI Taxonomy" id="1250544"/>
    <lineage>
        <taxon>Eukaryota</taxon>
        <taxon>Fungi</taxon>
        <taxon>Dikarya</taxon>
        <taxon>Ascomycota</taxon>
        <taxon>Pezizomycotina</taxon>
        <taxon>Pezizomycetes</taxon>
        <taxon>Pezizales</taxon>
        <taxon>Pyronemataceae</taxon>
        <taxon>Sphaerosporella</taxon>
    </lineage>
</organism>
<dbReference type="Gene3D" id="3.50.50.60">
    <property type="entry name" value="FAD/NAD(P)-binding domain"/>
    <property type="match status" value="2"/>
</dbReference>
<comment type="caution">
    <text evidence="5">The sequence shown here is derived from an EMBL/GenBank/DDBJ whole genome shotgun (WGS) entry which is preliminary data.</text>
</comment>
<gene>
    <name evidence="5" type="ORF">FN846DRAFT_969648</name>
</gene>
<dbReference type="SUPFAM" id="SSF51905">
    <property type="entry name" value="FAD/NAD(P)-binding domain"/>
    <property type="match status" value="1"/>
</dbReference>
<dbReference type="InParanoid" id="A0A5J5EIH0"/>
<evidence type="ECO:0000313" key="6">
    <source>
        <dbReference type="Proteomes" id="UP000326924"/>
    </source>
</evidence>
<dbReference type="PANTHER" id="PTHR48105">
    <property type="entry name" value="THIOREDOXIN REDUCTASE 1-RELATED-RELATED"/>
    <property type="match status" value="1"/>
</dbReference>
<evidence type="ECO:0000256" key="2">
    <source>
        <dbReference type="ARBA" id="ARBA00022630"/>
    </source>
</evidence>
<dbReference type="AlphaFoldDB" id="A0A5J5EIH0"/>
<dbReference type="InterPro" id="IPR050097">
    <property type="entry name" value="Ferredoxin-NADP_redctase_2"/>
</dbReference>
<dbReference type="Pfam" id="PF07992">
    <property type="entry name" value="Pyr_redox_2"/>
    <property type="match status" value="1"/>
</dbReference>
<sequence length="312" mass="33423">MASKPVYDALIIGGGPAGLSTALGLSRILHTAVLFDSGVYRNQLAKHMHIVSTWDHQDPDEFRAAARKELTARYDTVRIQNSTVEKVEKLENGWFKATDASQQEWTGKKLVLATGSKDVFPNIPGYEECWVKGIFHCLFCHGFEENGTHSAGVLAVDDAASLPVVTQFTGQARRFTQNVTAYTNGSASLAAELAPLAAKNIRIDSRPIKQLVKTPGDNSEVTIVFDDGETETVGFLVHKAKTVLASQTLVEQLGLELTPSGDLKVAQPIPMTSVPGVYAAGDCSTFMKMVTNALASGIAVAAGVSMQLQSEA</sequence>
<keyword evidence="3" id="KW-0560">Oxidoreductase</keyword>
<dbReference type="PRINTS" id="PR00368">
    <property type="entry name" value="FADPNR"/>
</dbReference>
<dbReference type="OrthoDB" id="10260355at2759"/>
<evidence type="ECO:0000256" key="3">
    <source>
        <dbReference type="ARBA" id="ARBA00023002"/>
    </source>
</evidence>
<keyword evidence="6" id="KW-1185">Reference proteome</keyword>
<protein>
    <submittedName>
        <fullName evidence="5">Thioredoxin reductase</fullName>
    </submittedName>
</protein>
<dbReference type="Proteomes" id="UP000326924">
    <property type="component" value="Unassembled WGS sequence"/>
</dbReference>
<name>A0A5J5EIH0_9PEZI</name>
<comment type="similarity">
    <text evidence="1">Belongs to the class-II pyridine nucleotide-disulfide oxidoreductase family.</text>
</comment>